<gene>
    <name evidence="3" type="ORF">SAMN05660284_01091</name>
</gene>
<feature type="region of interest" description="Disordered" evidence="1">
    <location>
        <begin position="116"/>
        <end position="137"/>
    </location>
</feature>
<reference evidence="4" key="1">
    <citation type="submission" date="2016-10" db="EMBL/GenBank/DDBJ databases">
        <authorList>
            <person name="Varghese N."/>
            <person name="Submissions S."/>
        </authorList>
    </citation>
    <scope>NUCLEOTIDE SEQUENCE [LARGE SCALE GENOMIC DNA]</scope>
    <source>
        <strain evidence="4">DSM 6150</strain>
    </source>
</reference>
<dbReference type="AlphaFoldDB" id="A0A1I4XSS5"/>
<organism evidence="3 4">
    <name type="scientific">Formivibrio citricus</name>
    <dbReference type="NCBI Taxonomy" id="83765"/>
    <lineage>
        <taxon>Bacteria</taxon>
        <taxon>Pseudomonadati</taxon>
        <taxon>Pseudomonadota</taxon>
        <taxon>Betaproteobacteria</taxon>
        <taxon>Neisseriales</taxon>
        <taxon>Chitinibacteraceae</taxon>
        <taxon>Formivibrio</taxon>
    </lineage>
</organism>
<dbReference type="Proteomes" id="UP000242869">
    <property type="component" value="Unassembled WGS sequence"/>
</dbReference>
<feature type="compositionally biased region" description="Basic and acidic residues" evidence="1">
    <location>
        <begin position="90"/>
        <end position="100"/>
    </location>
</feature>
<dbReference type="Pfam" id="PF13511">
    <property type="entry name" value="DUF4124"/>
    <property type="match status" value="1"/>
</dbReference>
<feature type="domain" description="DUF4124" evidence="2">
    <location>
        <begin position="17"/>
        <end position="80"/>
    </location>
</feature>
<evidence type="ECO:0000313" key="4">
    <source>
        <dbReference type="Proteomes" id="UP000242869"/>
    </source>
</evidence>
<accession>A0A1I4XSS5</accession>
<sequence>MIMCYLVSMLNVRPLSLLFLLAAPLAWGDIYKHVDDKGNITFTNSPMKGATRVIVESPSPRSTAKAKNGSKAQAASPSPANFPKVSSGAQKERDTNRRRILEEELAAEKRLLENQKKELSEAETNRSAEEKANPKKFLERISRLREGLVLHEKNISALQAELSRIR</sequence>
<evidence type="ECO:0000259" key="2">
    <source>
        <dbReference type="Pfam" id="PF13511"/>
    </source>
</evidence>
<keyword evidence="4" id="KW-1185">Reference proteome</keyword>
<proteinExistence type="predicted"/>
<dbReference type="STRING" id="83765.SAMN05660284_01091"/>
<protein>
    <recommendedName>
        <fullName evidence="2">DUF4124 domain-containing protein</fullName>
    </recommendedName>
</protein>
<evidence type="ECO:0000313" key="3">
    <source>
        <dbReference type="EMBL" id="SFN28874.1"/>
    </source>
</evidence>
<feature type="compositionally biased region" description="Polar residues" evidence="1">
    <location>
        <begin position="70"/>
        <end position="79"/>
    </location>
</feature>
<dbReference type="InterPro" id="IPR025392">
    <property type="entry name" value="DUF4124"/>
</dbReference>
<dbReference type="EMBL" id="FOVE01000006">
    <property type="protein sequence ID" value="SFN28874.1"/>
    <property type="molecule type" value="Genomic_DNA"/>
</dbReference>
<name>A0A1I4XSS5_9NEIS</name>
<feature type="region of interest" description="Disordered" evidence="1">
    <location>
        <begin position="56"/>
        <end position="100"/>
    </location>
</feature>
<evidence type="ECO:0000256" key="1">
    <source>
        <dbReference type="SAM" id="MobiDB-lite"/>
    </source>
</evidence>